<proteinExistence type="predicted"/>
<keyword evidence="2" id="KW-1185">Reference proteome</keyword>
<name>A0A6I4YQS1_9DEIO</name>
<protein>
    <submittedName>
        <fullName evidence="1">Uncharacterized protein</fullName>
    </submittedName>
</protein>
<dbReference type="EMBL" id="WVHK01000186">
    <property type="protein sequence ID" value="MXV22056.1"/>
    <property type="molecule type" value="Genomic_DNA"/>
</dbReference>
<sequence length="148" mass="15328">MSILFPVLTPVAGSFCAAPGEPLRGTAVTHEGSRQVAYLIGATSHRASKLAVLVPLDLSRAQIEAAQRACLNRIMPGQGDRPEALDRLWALLGTCAAEGRAGDVLDVQLGTTRMSLGLTQATRESLGLVPSLLASARSQLLALGGALS</sequence>
<dbReference type="Proteomes" id="UP000430519">
    <property type="component" value="Unassembled WGS sequence"/>
</dbReference>
<organism evidence="1 2">
    <name type="scientific">Deinococcus xianganensis</name>
    <dbReference type="NCBI Taxonomy" id="1507289"/>
    <lineage>
        <taxon>Bacteria</taxon>
        <taxon>Thermotogati</taxon>
        <taxon>Deinococcota</taxon>
        <taxon>Deinococci</taxon>
        <taxon>Deinococcales</taxon>
        <taxon>Deinococcaceae</taxon>
        <taxon>Deinococcus</taxon>
    </lineage>
</organism>
<accession>A0A6I4YQS1</accession>
<evidence type="ECO:0000313" key="1">
    <source>
        <dbReference type="EMBL" id="MXV22056.1"/>
    </source>
</evidence>
<gene>
    <name evidence="1" type="ORF">GLX28_20770</name>
</gene>
<evidence type="ECO:0000313" key="2">
    <source>
        <dbReference type="Proteomes" id="UP000430519"/>
    </source>
</evidence>
<reference evidence="1 2" key="1">
    <citation type="submission" date="2019-11" db="EMBL/GenBank/DDBJ databases">
        <title>Genome sequence of Deinococcus xianganensis Y35, AI-2 producing algicidal bacterium, isolated from lake water.</title>
        <authorList>
            <person name="Li Y."/>
        </authorList>
    </citation>
    <scope>NUCLEOTIDE SEQUENCE [LARGE SCALE GENOMIC DNA]</scope>
    <source>
        <strain evidence="1 2">Y35</strain>
    </source>
</reference>
<dbReference type="AlphaFoldDB" id="A0A6I4YQS1"/>
<dbReference type="RefSeq" id="WP_160982683.1">
    <property type="nucleotide sequence ID" value="NZ_WVHK01000186.1"/>
</dbReference>
<comment type="caution">
    <text evidence="1">The sequence shown here is derived from an EMBL/GenBank/DDBJ whole genome shotgun (WGS) entry which is preliminary data.</text>
</comment>